<accession>A0ABQ8NJL3</accession>
<keyword evidence="4" id="KW-1185">Reference proteome</keyword>
<sequence>MANASLVAMEPSHPSKPSERPGSTLADRLAEIGPPPGRQKIPARRRSGISMSLLGAILEASSSSSSSSFCSSDDESSESSASSSADATLPTEQEDSPREGDAWMEDSSTTASNAQHSPQTSSSGQSWNDPDFVPYWDDEWQTNHGTFRLREASQADRQDRRGAATGDKSKSSRLWHFMTCGDSDDSSSEAEEVGPLTPLTLTQRRLLMRRRQERAYRQQLRDENSSASLRAMLYSLLLACTMMAIALGVAAYANGGLHVPHRRHKGDTRG</sequence>
<proteinExistence type="predicted"/>
<gene>
    <name evidence="3" type="ORF">MCOR33_006721</name>
</gene>
<reference evidence="3" key="1">
    <citation type="submission" date="2021-01" db="EMBL/GenBank/DDBJ databases">
        <title>Deciphering the adaptive evolutionary patterns associated with biogeogrpahic diversity in the finger millet blast pathogen Magnaporthe oryzae in Eastern Africa.</title>
        <authorList>
            <person name="Onyema G."/>
            <person name="Shittu T.A."/>
            <person name="Dodsworth S."/>
            <person name="Devilliers S."/>
            <person name="Muthumeenakshi S."/>
            <person name="Sreenivasaprasad S."/>
        </authorList>
    </citation>
    <scope>NUCLEOTIDE SEQUENCE</scope>
    <source>
        <strain evidence="3">D15/s37</strain>
    </source>
</reference>
<feature type="compositionally biased region" description="Basic and acidic residues" evidence="1">
    <location>
        <begin position="148"/>
        <end position="170"/>
    </location>
</feature>
<evidence type="ECO:0000256" key="2">
    <source>
        <dbReference type="SAM" id="Phobius"/>
    </source>
</evidence>
<feature type="region of interest" description="Disordered" evidence="1">
    <location>
        <begin position="61"/>
        <end position="135"/>
    </location>
</feature>
<feature type="compositionally biased region" description="Low complexity" evidence="1">
    <location>
        <begin position="61"/>
        <end position="71"/>
    </location>
</feature>
<comment type="caution">
    <text evidence="3">The sequence shown here is derived from an EMBL/GenBank/DDBJ whole genome shotgun (WGS) entry which is preliminary data.</text>
</comment>
<dbReference type="Proteomes" id="UP001059893">
    <property type="component" value="Unassembled WGS sequence"/>
</dbReference>
<feature type="region of interest" description="Disordered" evidence="1">
    <location>
        <begin position="147"/>
        <end position="170"/>
    </location>
</feature>
<feature type="compositionally biased region" description="Polar residues" evidence="1">
    <location>
        <begin position="106"/>
        <end position="128"/>
    </location>
</feature>
<keyword evidence="2" id="KW-0472">Membrane</keyword>
<feature type="transmembrane region" description="Helical" evidence="2">
    <location>
        <begin position="231"/>
        <end position="253"/>
    </location>
</feature>
<keyword evidence="2" id="KW-1133">Transmembrane helix</keyword>
<keyword evidence="2" id="KW-0812">Transmembrane</keyword>
<dbReference type="EMBL" id="JABSND010000126">
    <property type="protein sequence ID" value="KAI6296775.1"/>
    <property type="molecule type" value="Genomic_DNA"/>
</dbReference>
<organism evidence="3 4">
    <name type="scientific">Pyricularia grisea</name>
    <name type="common">Crabgrass-specific blast fungus</name>
    <name type="synonym">Magnaporthe grisea</name>
    <dbReference type="NCBI Taxonomy" id="148305"/>
    <lineage>
        <taxon>Eukaryota</taxon>
        <taxon>Fungi</taxon>
        <taxon>Dikarya</taxon>
        <taxon>Ascomycota</taxon>
        <taxon>Pezizomycotina</taxon>
        <taxon>Sordariomycetes</taxon>
        <taxon>Sordariomycetidae</taxon>
        <taxon>Magnaporthales</taxon>
        <taxon>Pyriculariaceae</taxon>
        <taxon>Pyricularia</taxon>
    </lineage>
</organism>
<evidence type="ECO:0000313" key="3">
    <source>
        <dbReference type="EMBL" id="KAI6296775.1"/>
    </source>
</evidence>
<protein>
    <submittedName>
        <fullName evidence="3">Uncharacterized protein</fullName>
    </submittedName>
</protein>
<name>A0ABQ8NJL3_PYRGI</name>
<evidence type="ECO:0000313" key="4">
    <source>
        <dbReference type="Proteomes" id="UP001059893"/>
    </source>
</evidence>
<evidence type="ECO:0000256" key="1">
    <source>
        <dbReference type="SAM" id="MobiDB-lite"/>
    </source>
</evidence>
<feature type="region of interest" description="Disordered" evidence="1">
    <location>
        <begin position="1"/>
        <end position="47"/>
    </location>
</feature>